<dbReference type="SUPFAM" id="SSF49464">
    <property type="entry name" value="Carboxypeptidase regulatory domain-like"/>
    <property type="match status" value="1"/>
</dbReference>
<dbReference type="Proteomes" id="UP000824202">
    <property type="component" value="Unassembled WGS sequence"/>
</dbReference>
<sequence length="230" mass="26379">MGMKRLFLYIGVLSAVLVSGVFRLQGQMSVLPDTLVFSGVVLNGQDMKPLPHATCRLDGARGCVSDEEGYFRLTVERGDTVLFTYVGFRPCRVVVPDTLDGKEYMVGVFMSPDTLQLSEALVLRRWNGMGNEALRLARNNMRGILKQAYDPNRPMDADMNQRMMIEEYARSVEMKGHVDVGFGIGTQSLEAWRMLRMQKRIREQESRLEPEELDLLKKIYYSEKRKKRIE</sequence>
<dbReference type="AlphaFoldDB" id="A0A9D1V1K1"/>
<organism evidence="1 2">
    <name type="scientific">Candidatus Odoribacter faecigallinarum</name>
    <dbReference type="NCBI Taxonomy" id="2838706"/>
    <lineage>
        <taxon>Bacteria</taxon>
        <taxon>Pseudomonadati</taxon>
        <taxon>Bacteroidota</taxon>
        <taxon>Bacteroidia</taxon>
        <taxon>Bacteroidales</taxon>
        <taxon>Odoribacteraceae</taxon>
        <taxon>Odoribacter</taxon>
    </lineage>
</organism>
<reference evidence="1" key="1">
    <citation type="journal article" date="2021" name="PeerJ">
        <title>Extensive microbial diversity within the chicken gut microbiome revealed by metagenomics and culture.</title>
        <authorList>
            <person name="Gilroy R."/>
            <person name="Ravi A."/>
            <person name="Getino M."/>
            <person name="Pursley I."/>
            <person name="Horton D.L."/>
            <person name="Alikhan N.F."/>
            <person name="Baker D."/>
            <person name="Gharbi K."/>
            <person name="Hall N."/>
            <person name="Watson M."/>
            <person name="Adriaenssens E.M."/>
            <person name="Foster-Nyarko E."/>
            <person name="Jarju S."/>
            <person name="Secka A."/>
            <person name="Antonio M."/>
            <person name="Oren A."/>
            <person name="Chaudhuri R.R."/>
            <person name="La Ragione R."/>
            <person name="Hildebrand F."/>
            <person name="Pallen M.J."/>
        </authorList>
    </citation>
    <scope>NUCLEOTIDE SEQUENCE</scope>
    <source>
        <strain evidence="1">23274</strain>
    </source>
</reference>
<dbReference type="EMBL" id="DXFT01000197">
    <property type="protein sequence ID" value="HIX04430.1"/>
    <property type="molecule type" value="Genomic_DNA"/>
</dbReference>
<keyword evidence="1" id="KW-0378">Hydrolase</keyword>
<proteinExistence type="predicted"/>
<accession>A0A9D1V1K1</accession>
<dbReference type="InterPro" id="IPR008969">
    <property type="entry name" value="CarboxyPept-like_regulatory"/>
</dbReference>
<reference evidence="1" key="2">
    <citation type="submission" date="2021-04" db="EMBL/GenBank/DDBJ databases">
        <authorList>
            <person name="Gilroy R."/>
        </authorList>
    </citation>
    <scope>NUCLEOTIDE SEQUENCE</scope>
    <source>
        <strain evidence="1">23274</strain>
    </source>
</reference>
<comment type="caution">
    <text evidence="1">The sequence shown here is derived from an EMBL/GenBank/DDBJ whole genome shotgun (WGS) entry which is preliminary data.</text>
</comment>
<keyword evidence="1" id="KW-0121">Carboxypeptidase</keyword>
<evidence type="ECO:0000313" key="2">
    <source>
        <dbReference type="Proteomes" id="UP000824202"/>
    </source>
</evidence>
<evidence type="ECO:0000313" key="1">
    <source>
        <dbReference type="EMBL" id="HIX04430.1"/>
    </source>
</evidence>
<keyword evidence="1" id="KW-0645">Protease</keyword>
<name>A0A9D1V1K1_9BACT</name>
<dbReference type="Pfam" id="PF13715">
    <property type="entry name" value="CarbopepD_reg_2"/>
    <property type="match status" value="1"/>
</dbReference>
<protein>
    <submittedName>
        <fullName evidence="1">Carboxypeptidase-like regulatory domain-containing protein</fullName>
    </submittedName>
</protein>
<gene>
    <name evidence="1" type="ORF">H9863_10015</name>
</gene>
<dbReference type="GO" id="GO:0004180">
    <property type="term" value="F:carboxypeptidase activity"/>
    <property type="evidence" value="ECO:0007669"/>
    <property type="project" value="UniProtKB-KW"/>
</dbReference>